<proteinExistence type="predicted"/>
<sequence>MTASSTSQTRFTPKTYNDAWQRADQERNYKDLCREYALLSAEVVRATRPFDRERTIHNLLNARLKLEHQLETLKNIYLEEQAKSQRNLEEVRNESPVDGANPDIVAELRKELQSSKDTLEDVLYGVNQFQDSTMPFDHGGTMGLTEGTVQLQIQNTVLRKRLADLEREKRRTREGD</sequence>
<name>A0AAD4FAF9_9PLEO</name>
<organism evidence="2 3">
    <name type="scientific">Alternaria panax</name>
    <dbReference type="NCBI Taxonomy" id="48097"/>
    <lineage>
        <taxon>Eukaryota</taxon>
        <taxon>Fungi</taxon>
        <taxon>Dikarya</taxon>
        <taxon>Ascomycota</taxon>
        <taxon>Pezizomycotina</taxon>
        <taxon>Dothideomycetes</taxon>
        <taxon>Pleosporomycetidae</taxon>
        <taxon>Pleosporales</taxon>
        <taxon>Pleosporineae</taxon>
        <taxon>Pleosporaceae</taxon>
        <taxon>Alternaria</taxon>
        <taxon>Alternaria sect. Panax</taxon>
    </lineage>
</organism>
<feature type="coiled-coil region" evidence="1">
    <location>
        <begin position="22"/>
        <end position="94"/>
    </location>
</feature>
<keyword evidence="3" id="KW-1185">Reference proteome</keyword>
<evidence type="ECO:0000313" key="2">
    <source>
        <dbReference type="EMBL" id="KAG9185118.1"/>
    </source>
</evidence>
<dbReference type="AlphaFoldDB" id="A0AAD4FAF9"/>
<reference evidence="2" key="1">
    <citation type="submission" date="2021-07" db="EMBL/GenBank/DDBJ databases">
        <title>Genome Resource of American Ginseng Black Spot Pathogen Alternaria panax.</title>
        <authorList>
            <person name="Qiu C."/>
            <person name="Wang W."/>
            <person name="Liu Z."/>
        </authorList>
    </citation>
    <scope>NUCLEOTIDE SEQUENCE</scope>
    <source>
        <strain evidence="2">BNCC115425</strain>
    </source>
</reference>
<gene>
    <name evidence="2" type="ORF">G6011_07662</name>
</gene>
<comment type="caution">
    <text evidence="2">The sequence shown here is derived from an EMBL/GenBank/DDBJ whole genome shotgun (WGS) entry which is preliminary data.</text>
</comment>
<dbReference type="EMBL" id="JAANER010000011">
    <property type="protein sequence ID" value="KAG9185118.1"/>
    <property type="molecule type" value="Genomic_DNA"/>
</dbReference>
<accession>A0AAD4FAF9</accession>
<protein>
    <submittedName>
        <fullName evidence="2">Uncharacterized protein</fullName>
    </submittedName>
</protein>
<dbReference type="Proteomes" id="UP001199106">
    <property type="component" value="Unassembled WGS sequence"/>
</dbReference>
<evidence type="ECO:0000313" key="3">
    <source>
        <dbReference type="Proteomes" id="UP001199106"/>
    </source>
</evidence>
<evidence type="ECO:0000256" key="1">
    <source>
        <dbReference type="SAM" id="Coils"/>
    </source>
</evidence>
<feature type="coiled-coil region" evidence="1">
    <location>
        <begin position="148"/>
        <end position="175"/>
    </location>
</feature>
<keyword evidence="1" id="KW-0175">Coiled coil</keyword>